<sequence length="48" mass="5677">MKPIKTKTNKTLKLFRVMDMDITEQQLKQAKAWYLSAKEIQQKHIGKS</sequence>
<protein>
    <submittedName>
        <fullName evidence="2">Uncharacterized protein</fullName>
    </submittedName>
</protein>
<organism evidence="2">
    <name type="scientific">hydrothermal vent metagenome</name>
    <dbReference type="NCBI Taxonomy" id="652676"/>
    <lineage>
        <taxon>unclassified sequences</taxon>
        <taxon>metagenomes</taxon>
        <taxon>ecological metagenomes</taxon>
    </lineage>
</organism>
<evidence type="ECO:0000313" key="1">
    <source>
        <dbReference type="EMBL" id="SFV79340.1"/>
    </source>
</evidence>
<reference evidence="2" key="1">
    <citation type="submission" date="2016-10" db="EMBL/GenBank/DDBJ databases">
        <authorList>
            <person name="de Groot N.N."/>
        </authorList>
    </citation>
    <scope>NUCLEOTIDE SEQUENCE</scope>
</reference>
<evidence type="ECO:0000313" key="2">
    <source>
        <dbReference type="EMBL" id="SFV79645.1"/>
    </source>
</evidence>
<dbReference type="EMBL" id="FPHT01000001">
    <property type="protein sequence ID" value="SFV79645.1"/>
    <property type="molecule type" value="Genomic_DNA"/>
</dbReference>
<gene>
    <name evidence="1" type="ORF">MNB_SUP05-11-18</name>
    <name evidence="2" type="ORF">MNB_SUP05-12-760</name>
</gene>
<dbReference type="AlphaFoldDB" id="A0A1W1DEW5"/>
<dbReference type="EMBL" id="FPHS01000181">
    <property type="protein sequence ID" value="SFV79340.1"/>
    <property type="molecule type" value="Genomic_DNA"/>
</dbReference>
<accession>A0A1W1DEW5</accession>
<name>A0A1W1DEW5_9ZZZZ</name>
<proteinExistence type="predicted"/>